<name>A0A1M6V6M9_9BACT</name>
<dbReference type="EMBL" id="FQZU01000033">
    <property type="protein sequence ID" value="SHK77064.1"/>
    <property type="molecule type" value="Genomic_DNA"/>
</dbReference>
<dbReference type="GO" id="GO:0016740">
    <property type="term" value="F:transferase activity"/>
    <property type="evidence" value="ECO:0007669"/>
    <property type="project" value="UniProtKB-KW"/>
</dbReference>
<dbReference type="InterPro" id="IPR036928">
    <property type="entry name" value="AS_sf"/>
</dbReference>
<keyword evidence="3" id="KW-1185">Reference proteome</keyword>
<gene>
    <name evidence="2" type="ORF">SAMN02745216_04052</name>
</gene>
<accession>A0A1M6V6M9</accession>
<dbReference type="Gene3D" id="3.90.1300.10">
    <property type="entry name" value="Amidase signature (AS) domain"/>
    <property type="match status" value="1"/>
</dbReference>
<dbReference type="STRING" id="1121393.SAMN02745216_04052"/>
<dbReference type="GO" id="GO:0050567">
    <property type="term" value="F:glutaminyl-tRNA synthase (glutamine-hydrolyzing) activity"/>
    <property type="evidence" value="ECO:0007669"/>
    <property type="project" value="TreeGrafter"/>
</dbReference>
<evidence type="ECO:0000313" key="2">
    <source>
        <dbReference type="EMBL" id="SHK77064.1"/>
    </source>
</evidence>
<sequence>MGAKGVIGKGKFSFFSSRGLAMKPDNVASKGVNRRCFLAVCSGLGLASTGLPAALAAVAPDGEAVTLSMMEQAEALAGLSFTVEERREIVERLSYQRKIFKALRELRLGNQTPYSLQFNPLPIGQGLPNIKEDASPASAPRVTDIKSIEDAAFLPASELSVLLAKQKISSLDLTRMYLARLKKHDPTLKCVVTLTEDLAMEQAKRADGEIAAGKHRGPLHGVPWGVKDLFATKGIPTSWGMEAFKDRIIHENAAAVERLEKAGAVLVAKLSLGELATGDRWFGGRTRNPWNPKTGSGGSSAGSASAVAAGLVGFALGTETNNSLVGPAMVCGNTGLRPTFGRVSRYGVMTVAWSFDKIGPLCRSAEDCALVLNAIAGPDDRDHSTVDLPCGFDRCPDVKNMKVGYVRELLSMPPQNQYMADILEAHKTALNAIGDLGAQLVPLPAFDPGRLDKLVYSASICMAAEAAAAHEDLMQDLGPEAFQHSNWPERLRAARFIPAVEYVQASRARSVLMQMVEDKMGGVDVLLGRMTVSSLQGNLTGHPELVMPYGQNAQGIPVSIILTGNLYEESKLIALGRALQNNTRHHLGRPRDFT</sequence>
<keyword evidence="2" id="KW-0808">Transferase</keyword>
<feature type="domain" description="Amidase" evidence="1">
    <location>
        <begin position="172"/>
        <end position="527"/>
    </location>
</feature>
<organism evidence="2 3">
    <name type="scientific">Desulfatibacillum alkenivorans DSM 16219</name>
    <dbReference type="NCBI Taxonomy" id="1121393"/>
    <lineage>
        <taxon>Bacteria</taxon>
        <taxon>Pseudomonadati</taxon>
        <taxon>Thermodesulfobacteriota</taxon>
        <taxon>Desulfobacteria</taxon>
        <taxon>Desulfobacterales</taxon>
        <taxon>Desulfatibacillaceae</taxon>
        <taxon>Desulfatibacillum</taxon>
    </lineage>
</organism>
<dbReference type="Proteomes" id="UP000183994">
    <property type="component" value="Unassembled WGS sequence"/>
</dbReference>
<dbReference type="PANTHER" id="PTHR11895:SF73">
    <property type="entry name" value="AMIDASE FAMILY PROTEIN"/>
    <property type="match status" value="1"/>
</dbReference>
<dbReference type="PANTHER" id="PTHR11895">
    <property type="entry name" value="TRANSAMIDASE"/>
    <property type="match status" value="1"/>
</dbReference>
<dbReference type="Pfam" id="PF01425">
    <property type="entry name" value="Amidase"/>
    <property type="match status" value="1"/>
</dbReference>
<dbReference type="AlphaFoldDB" id="A0A1M6V6M9"/>
<evidence type="ECO:0000313" key="3">
    <source>
        <dbReference type="Proteomes" id="UP000183994"/>
    </source>
</evidence>
<protein>
    <submittedName>
        <fullName evidence="2">Asp-tRNAAsn/Glu-tRNAGln amidotransferase A subunit</fullName>
    </submittedName>
</protein>
<evidence type="ECO:0000259" key="1">
    <source>
        <dbReference type="Pfam" id="PF01425"/>
    </source>
</evidence>
<dbReference type="SUPFAM" id="SSF75304">
    <property type="entry name" value="Amidase signature (AS) enzymes"/>
    <property type="match status" value="1"/>
</dbReference>
<proteinExistence type="predicted"/>
<dbReference type="InterPro" id="IPR023631">
    <property type="entry name" value="Amidase_dom"/>
</dbReference>
<dbReference type="InterPro" id="IPR000120">
    <property type="entry name" value="Amidase"/>
</dbReference>
<reference evidence="3" key="1">
    <citation type="submission" date="2016-11" db="EMBL/GenBank/DDBJ databases">
        <authorList>
            <person name="Varghese N."/>
            <person name="Submissions S."/>
        </authorList>
    </citation>
    <scope>NUCLEOTIDE SEQUENCE [LARGE SCALE GENOMIC DNA]</scope>
    <source>
        <strain evidence="3">DSM 16219</strain>
    </source>
</reference>